<gene>
    <name evidence="2" type="ORF">TDIB3V08_LOCUS7849</name>
</gene>
<accession>A0A7R8VPB4</accession>
<dbReference type="Pfam" id="PF10545">
    <property type="entry name" value="MADF_DNA_bdg"/>
    <property type="match status" value="1"/>
</dbReference>
<organism evidence="2">
    <name type="scientific">Timema douglasi</name>
    <name type="common">Walking stick</name>
    <dbReference type="NCBI Taxonomy" id="61478"/>
    <lineage>
        <taxon>Eukaryota</taxon>
        <taxon>Metazoa</taxon>
        <taxon>Ecdysozoa</taxon>
        <taxon>Arthropoda</taxon>
        <taxon>Hexapoda</taxon>
        <taxon>Insecta</taxon>
        <taxon>Pterygota</taxon>
        <taxon>Neoptera</taxon>
        <taxon>Polyneoptera</taxon>
        <taxon>Phasmatodea</taxon>
        <taxon>Timematodea</taxon>
        <taxon>Timematoidea</taxon>
        <taxon>Timematidae</taxon>
        <taxon>Timema</taxon>
    </lineage>
</organism>
<dbReference type="SUPFAM" id="SSF56801">
    <property type="entry name" value="Acetyl-CoA synthetase-like"/>
    <property type="match status" value="1"/>
</dbReference>
<feature type="domain" description="MADF" evidence="1">
    <location>
        <begin position="9"/>
        <end position="45"/>
    </location>
</feature>
<dbReference type="Gene3D" id="3.30.300.30">
    <property type="match status" value="1"/>
</dbReference>
<proteinExistence type="predicted"/>
<evidence type="ECO:0000259" key="1">
    <source>
        <dbReference type="Pfam" id="PF10545"/>
    </source>
</evidence>
<dbReference type="InterPro" id="IPR006578">
    <property type="entry name" value="MADF-dom"/>
</dbReference>
<reference evidence="2" key="1">
    <citation type="submission" date="2020-11" db="EMBL/GenBank/DDBJ databases">
        <authorList>
            <person name="Tran Van P."/>
        </authorList>
    </citation>
    <scope>NUCLEOTIDE SEQUENCE</scope>
</reference>
<sequence length="90" mass="10079">MAKVNKVDLIIEVQSRPALWREDHANFGRRDLTDKLWEEVAISCNILNGQVSSAKKLRGGVQFVEAIPKNPSGKILRKELRGVVSPKSKL</sequence>
<name>A0A7R8VPB4_TIMDO</name>
<dbReference type="InterPro" id="IPR045851">
    <property type="entry name" value="AMP-bd_C_sf"/>
</dbReference>
<protein>
    <recommendedName>
        <fullName evidence="1">MADF domain-containing protein</fullName>
    </recommendedName>
</protein>
<dbReference type="AlphaFoldDB" id="A0A7R8VPB4"/>
<dbReference type="EMBL" id="OA568564">
    <property type="protein sequence ID" value="CAD7201654.1"/>
    <property type="molecule type" value="Genomic_DNA"/>
</dbReference>
<evidence type="ECO:0000313" key="2">
    <source>
        <dbReference type="EMBL" id="CAD7201654.1"/>
    </source>
</evidence>